<dbReference type="InterPro" id="IPR006626">
    <property type="entry name" value="PbH1"/>
</dbReference>
<accession>A0A7J3Z8L3</accession>
<dbReference type="InterPro" id="IPR022441">
    <property type="entry name" value="Para_beta_helix_rpt-2"/>
</dbReference>
<dbReference type="EMBL" id="DRYQ01000093">
    <property type="protein sequence ID" value="HHQ51007.1"/>
    <property type="molecule type" value="Genomic_DNA"/>
</dbReference>
<evidence type="ECO:0000259" key="2">
    <source>
        <dbReference type="Pfam" id="PF05048"/>
    </source>
</evidence>
<protein>
    <recommendedName>
        <fullName evidence="2">Periplasmic copper-binding protein NosD beta helix domain-containing protein</fullName>
    </recommendedName>
</protein>
<dbReference type="InterPro" id="IPR007742">
    <property type="entry name" value="NosD_dom"/>
</dbReference>
<dbReference type="Gene3D" id="2.160.20.10">
    <property type="entry name" value="Single-stranded right-handed beta-helix, Pectin lyase-like"/>
    <property type="match status" value="2"/>
</dbReference>
<comment type="caution">
    <text evidence="3">The sequence shown here is derived from an EMBL/GenBank/DDBJ whole genome shotgun (WGS) entry which is preliminary data.</text>
</comment>
<name>A0A7J3Z8L3_9CREN</name>
<dbReference type="SMART" id="SM00710">
    <property type="entry name" value="PbH1"/>
    <property type="match status" value="9"/>
</dbReference>
<keyword evidence="1" id="KW-0472">Membrane</keyword>
<organism evidence="3">
    <name type="scientific">Ignisphaera aggregans</name>
    <dbReference type="NCBI Taxonomy" id="334771"/>
    <lineage>
        <taxon>Archaea</taxon>
        <taxon>Thermoproteota</taxon>
        <taxon>Thermoprotei</taxon>
        <taxon>Desulfurococcales</taxon>
        <taxon>Desulfurococcaceae</taxon>
        <taxon>Ignisphaera</taxon>
    </lineage>
</organism>
<dbReference type="InterPro" id="IPR011050">
    <property type="entry name" value="Pectin_lyase_fold/virulence"/>
</dbReference>
<evidence type="ECO:0000313" key="3">
    <source>
        <dbReference type="EMBL" id="HHQ51007.1"/>
    </source>
</evidence>
<reference evidence="3" key="1">
    <citation type="journal article" date="2020" name="mSystems">
        <title>Genome- and Community-Level Interaction Insights into Carbon Utilization and Element Cycling Functions of Hydrothermarchaeota in Hydrothermal Sediment.</title>
        <authorList>
            <person name="Zhou Z."/>
            <person name="Liu Y."/>
            <person name="Xu W."/>
            <person name="Pan J."/>
            <person name="Luo Z.H."/>
            <person name="Li M."/>
        </authorList>
    </citation>
    <scope>NUCLEOTIDE SEQUENCE [LARGE SCALE GENOMIC DNA]</scope>
    <source>
        <strain evidence="3">SpSt-1105</strain>
    </source>
</reference>
<keyword evidence="1" id="KW-0812">Transmembrane</keyword>
<keyword evidence="1" id="KW-1133">Transmembrane helix</keyword>
<gene>
    <name evidence="3" type="ORF">ENM66_06635</name>
</gene>
<sequence>MNTHFCLLTIFALILALLLSLALGHVICAVNTQETHVEVSSCVDITSPGYYYLSSRISGVQGSADRCIGIYADNVVLDGNGYSLEGGGRGDGIFVYKSRNVTVKNIAVRGYDIGITFDGSSNGVIENAVVVDCNWPGIYFALSSLNTIVNVTVKNSQSGIYLYNSSSNTILNTVVSNSGPGIWLVGSSNNTIINVTATGNSDGVLISVLSNGNAVLNSTVVNNVCGLSIGLSSHNTIANNVVSGNTYGLCFQNSSNNLIYNNYFKNLNAIHVYDESAPNTWNTTKATGRNIVGGGYLGGNYWSDPEEKGFSDTCIDSDGDGFCDEPFVIDENNVDYYPLKPQPAPTPAEAVIKPTTPLQTTTPSPATMPPAVSDYVIAVGVGLAIVVAIVVALTTLRREK</sequence>
<feature type="domain" description="Periplasmic copper-binding protein NosD beta helix" evidence="2">
    <location>
        <begin position="137"/>
        <end position="306"/>
    </location>
</feature>
<feature type="transmembrane region" description="Helical" evidence="1">
    <location>
        <begin position="375"/>
        <end position="396"/>
    </location>
</feature>
<dbReference type="Pfam" id="PF05048">
    <property type="entry name" value="NosD"/>
    <property type="match status" value="1"/>
</dbReference>
<dbReference type="NCBIfam" id="TIGR03804">
    <property type="entry name" value="para_beta_helix"/>
    <property type="match status" value="2"/>
</dbReference>
<proteinExistence type="predicted"/>
<dbReference type="AlphaFoldDB" id="A0A7J3Z8L3"/>
<dbReference type="SUPFAM" id="SSF51126">
    <property type="entry name" value="Pectin lyase-like"/>
    <property type="match status" value="1"/>
</dbReference>
<evidence type="ECO:0000256" key="1">
    <source>
        <dbReference type="SAM" id="Phobius"/>
    </source>
</evidence>
<dbReference type="InterPro" id="IPR012334">
    <property type="entry name" value="Pectin_lyas_fold"/>
</dbReference>